<evidence type="ECO:0000256" key="3">
    <source>
        <dbReference type="ARBA" id="ARBA00022679"/>
    </source>
</evidence>
<comment type="pathway">
    <text evidence="10">Lipid metabolism; phospholipid metabolism.</text>
</comment>
<dbReference type="GO" id="GO:0005886">
    <property type="term" value="C:plasma membrane"/>
    <property type="evidence" value="ECO:0007669"/>
    <property type="project" value="UniProtKB-SubCell"/>
</dbReference>
<keyword evidence="9 10" id="KW-1208">Phospholipid metabolism</keyword>
<evidence type="ECO:0000313" key="12">
    <source>
        <dbReference type="Proteomes" id="UP000541136"/>
    </source>
</evidence>
<keyword evidence="4 10" id="KW-0812">Transmembrane</keyword>
<evidence type="ECO:0000313" key="11">
    <source>
        <dbReference type="EMBL" id="MBB6083659.1"/>
    </source>
</evidence>
<dbReference type="PANTHER" id="PTHR30309">
    <property type="entry name" value="INNER MEMBRANE PROTEIN YGIH"/>
    <property type="match status" value="1"/>
</dbReference>
<gene>
    <name evidence="10" type="primary">plsY</name>
    <name evidence="11" type="ORF">HNR28_001698</name>
</gene>
<evidence type="ECO:0000256" key="1">
    <source>
        <dbReference type="ARBA" id="ARBA00022475"/>
    </source>
</evidence>
<feature type="transmembrane region" description="Helical" evidence="10">
    <location>
        <begin position="117"/>
        <end position="141"/>
    </location>
</feature>
<evidence type="ECO:0000256" key="8">
    <source>
        <dbReference type="ARBA" id="ARBA00023209"/>
    </source>
</evidence>
<keyword evidence="11" id="KW-0012">Acyltransferase</keyword>
<dbReference type="InterPro" id="IPR003811">
    <property type="entry name" value="G3P_acylTferase_PlsY"/>
</dbReference>
<accession>A0A7W9WNR1</accession>
<dbReference type="EC" id="2.3.1.275" evidence="10"/>
<comment type="caution">
    <text evidence="11">The sequence shown here is derived from an EMBL/GenBank/DDBJ whole genome shotgun (WGS) entry which is preliminary data.</text>
</comment>
<dbReference type="GO" id="GO:0043772">
    <property type="term" value="F:acyl-phosphate glycerol-3-phosphate acyltransferase activity"/>
    <property type="evidence" value="ECO:0007669"/>
    <property type="project" value="UniProtKB-UniRule"/>
</dbReference>
<comment type="subunit">
    <text evidence="10">Probably interacts with PlsX.</text>
</comment>
<dbReference type="HAMAP" id="MF_01043">
    <property type="entry name" value="PlsY"/>
    <property type="match status" value="1"/>
</dbReference>
<comment type="subcellular location">
    <subcellularLocation>
        <location evidence="10">Cell membrane</location>
        <topology evidence="10">Multi-pass membrane protein</topology>
    </subcellularLocation>
</comment>
<feature type="transmembrane region" description="Helical" evidence="10">
    <location>
        <begin position="148"/>
        <end position="166"/>
    </location>
</feature>
<keyword evidence="8 10" id="KW-0594">Phospholipid biosynthesis</keyword>
<feature type="transmembrane region" description="Helical" evidence="10">
    <location>
        <begin position="86"/>
        <end position="105"/>
    </location>
</feature>
<proteinExistence type="inferred from homology"/>
<dbReference type="Proteomes" id="UP000541136">
    <property type="component" value="Unassembled WGS sequence"/>
</dbReference>
<feature type="transmembrane region" description="Helical" evidence="10">
    <location>
        <begin position="58"/>
        <end position="79"/>
    </location>
</feature>
<keyword evidence="5 10" id="KW-1133">Transmembrane helix</keyword>
<comment type="catalytic activity">
    <reaction evidence="10">
        <text>an acyl phosphate + sn-glycerol 3-phosphate = a 1-acyl-sn-glycero-3-phosphate + phosphate</text>
        <dbReference type="Rhea" id="RHEA:34075"/>
        <dbReference type="ChEBI" id="CHEBI:43474"/>
        <dbReference type="ChEBI" id="CHEBI:57597"/>
        <dbReference type="ChEBI" id="CHEBI:57970"/>
        <dbReference type="ChEBI" id="CHEBI:59918"/>
        <dbReference type="EC" id="2.3.1.275"/>
    </reaction>
</comment>
<evidence type="ECO:0000256" key="9">
    <source>
        <dbReference type="ARBA" id="ARBA00023264"/>
    </source>
</evidence>
<dbReference type="NCBIfam" id="TIGR00023">
    <property type="entry name" value="glycerol-3-phosphate 1-O-acyltransferase PlsY"/>
    <property type="match status" value="1"/>
</dbReference>
<comment type="function">
    <text evidence="10">Catalyzes the transfer of an acyl group from acyl-phosphate (acyl-PO(4)) to glycerol-3-phosphate (G3P) to form lysophosphatidic acid (LPA). This enzyme utilizes acyl-phosphate as fatty acyl donor, but not acyl-CoA or acyl-ACP.</text>
</comment>
<keyword evidence="6 10" id="KW-0443">Lipid metabolism</keyword>
<dbReference type="UniPathway" id="UPA00085"/>
<evidence type="ECO:0000256" key="2">
    <source>
        <dbReference type="ARBA" id="ARBA00022516"/>
    </source>
</evidence>
<keyword evidence="7 10" id="KW-0472">Membrane</keyword>
<protein>
    <recommendedName>
        <fullName evidence="10">Glycerol-3-phosphate acyltransferase</fullName>
    </recommendedName>
    <alternativeName>
        <fullName evidence="10">Acyl-PO4 G3P acyltransferase</fullName>
    </alternativeName>
    <alternativeName>
        <fullName evidence="10">Acyl-phosphate--glycerol-3-phosphate acyltransferase</fullName>
    </alternativeName>
    <alternativeName>
        <fullName evidence="10">G3P acyltransferase</fullName>
        <shortName evidence="10">GPAT</shortName>
        <ecNumber evidence="10">2.3.1.275</ecNumber>
    </alternativeName>
    <alternativeName>
        <fullName evidence="10">Lysophosphatidic acid synthase</fullName>
        <shortName evidence="10">LPA synthase</shortName>
    </alternativeName>
</protein>
<feature type="transmembrane region" description="Helical" evidence="10">
    <location>
        <begin position="172"/>
        <end position="191"/>
    </location>
</feature>
<sequence length="214" mass="22165">MTTFASILGVAAALLIGYLMGSVPFAVVVSRAMGLKDPRSFGSGNPGATNVLRGGNKLAAVLTLIGDAAKGWLAVTLAAWAAQRGLLPGAAIPLAGLGAFLGHLYPLFLGFRGGKGVATALGVLLALQPWLALATAATWLIVALVTRYSSLAAILAAIFAPFYYILGDKVAWRADALTISVIVFISVLLLARHRENIARLLAGKESRIGSKKKS</sequence>
<dbReference type="RefSeq" id="WP_151024792.1">
    <property type="nucleotide sequence ID" value="NZ_JACHIB010000008.1"/>
</dbReference>
<organism evidence="11 12">
    <name type="scientific">Castellaniella defragrans</name>
    <name type="common">Alcaligenes defragrans</name>
    <dbReference type="NCBI Taxonomy" id="75697"/>
    <lineage>
        <taxon>Bacteria</taxon>
        <taxon>Pseudomonadati</taxon>
        <taxon>Pseudomonadota</taxon>
        <taxon>Betaproteobacteria</taxon>
        <taxon>Burkholderiales</taxon>
        <taxon>Alcaligenaceae</taxon>
        <taxon>Castellaniella</taxon>
    </lineage>
</organism>
<dbReference type="Pfam" id="PF02660">
    <property type="entry name" value="G3P_acyltransf"/>
    <property type="match status" value="1"/>
</dbReference>
<comment type="similarity">
    <text evidence="10">Belongs to the PlsY family.</text>
</comment>
<dbReference type="EMBL" id="JACHIB010000008">
    <property type="protein sequence ID" value="MBB6083659.1"/>
    <property type="molecule type" value="Genomic_DNA"/>
</dbReference>
<evidence type="ECO:0000256" key="7">
    <source>
        <dbReference type="ARBA" id="ARBA00023136"/>
    </source>
</evidence>
<dbReference type="SMART" id="SM01207">
    <property type="entry name" value="G3P_acyltransf"/>
    <property type="match status" value="1"/>
</dbReference>
<keyword evidence="1 10" id="KW-1003">Cell membrane</keyword>
<keyword evidence="3 10" id="KW-0808">Transferase</keyword>
<evidence type="ECO:0000256" key="5">
    <source>
        <dbReference type="ARBA" id="ARBA00022989"/>
    </source>
</evidence>
<dbReference type="GO" id="GO:0008654">
    <property type="term" value="P:phospholipid biosynthetic process"/>
    <property type="evidence" value="ECO:0007669"/>
    <property type="project" value="UniProtKB-UniRule"/>
</dbReference>
<name>A0A7W9WNR1_CASDE</name>
<dbReference type="AlphaFoldDB" id="A0A7W9WNR1"/>
<dbReference type="PANTHER" id="PTHR30309:SF0">
    <property type="entry name" value="GLYCEROL-3-PHOSPHATE ACYLTRANSFERASE-RELATED"/>
    <property type="match status" value="1"/>
</dbReference>
<reference evidence="11 12" key="1">
    <citation type="submission" date="2020-08" db="EMBL/GenBank/DDBJ databases">
        <title>Genomic Encyclopedia of Type Strains, Phase IV (KMG-IV): sequencing the most valuable type-strain genomes for metagenomic binning, comparative biology and taxonomic classification.</title>
        <authorList>
            <person name="Goeker M."/>
        </authorList>
    </citation>
    <scope>NUCLEOTIDE SEQUENCE [LARGE SCALE GENOMIC DNA]</scope>
    <source>
        <strain evidence="11 12">DSM 12141</strain>
    </source>
</reference>
<keyword evidence="2 10" id="KW-0444">Lipid biosynthesis</keyword>
<evidence type="ECO:0000256" key="10">
    <source>
        <dbReference type="HAMAP-Rule" id="MF_01043"/>
    </source>
</evidence>
<evidence type="ECO:0000256" key="6">
    <source>
        <dbReference type="ARBA" id="ARBA00023098"/>
    </source>
</evidence>
<evidence type="ECO:0000256" key="4">
    <source>
        <dbReference type="ARBA" id="ARBA00022692"/>
    </source>
</evidence>